<dbReference type="EMBL" id="PRLD01000016">
    <property type="protein sequence ID" value="RAW55376.1"/>
    <property type="molecule type" value="Genomic_DNA"/>
</dbReference>
<evidence type="ECO:0000256" key="5">
    <source>
        <dbReference type="ARBA" id="ARBA00022723"/>
    </source>
</evidence>
<evidence type="ECO:0000256" key="10">
    <source>
        <dbReference type="ARBA" id="ARBA00023014"/>
    </source>
</evidence>
<dbReference type="Pfam" id="PF10418">
    <property type="entry name" value="DHODB_Fe-S_bind"/>
    <property type="match status" value="1"/>
</dbReference>
<evidence type="ECO:0000313" key="19">
    <source>
        <dbReference type="Proteomes" id="UP000251281"/>
    </source>
</evidence>
<evidence type="ECO:0000313" key="16">
    <source>
        <dbReference type="EMBL" id="RAW55376.1"/>
    </source>
</evidence>
<dbReference type="SUPFAM" id="SSF52343">
    <property type="entry name" value="Ferredoxin reductase-like, C-terminal NADP-linked domain"/>
    <property type="match status" value="1"/>
</dbReference>
<dbReference type="Gene3D" id="2.10.240.10">
    <property type="entry name" value="Dihydroorotate dehydrogenase, electron transfer subunit"/>
    <property type="match status" value="1"/>
</dbReference>
<dbReference type="InterPro" id="IPR023455">
    <property type="entry name" value="Dihydroorotate_DHASE_ETsu"/>
</dbReference>
<evidence type="ECO:0000313" key="20">
    <source>
        <dbReference type="Proteomes" id="UP000260733"/>
    </source>
</evidence>
<dbReference type="Proteomes" id="UP000095649">
    <property type="component" value="Unassembled WGS sequence"/>
</dbReference>
<dbReference type="PANTHER" id="PTHR43513">
    <property type="entry name" value="DIHYDROOROTATE DEHYDROGENASE B (NAD(+)), ELECTRON TRANSFER SUBUNIT"/>
    <property type="match status" value="1"/>
</dbReference>
<keyword evidence="10 11" id="KW-0411">Iron-sulfur</keyword>
<feature type="binding site" evidence="11 13">
    <location>
        <position position="244"/>
    </location>
    <ligand>
        <name>[2Fe-2S] cluster</name>
        <dbReference type="ChEBI" id="CHEBI:190135"/>
    </ligand>
</feature>
<dbReference type="EMBL" id="QVFB01000005">
    <property type="protein sequence ID" value="RGC20238.1"/>
    <property type="molecule type" value="Genomic_DNA"/>
</dbReference>
<dbReference type="InterPro" id="IPR017927">
    <property type="entry name" value="FAD-bd_FR_type"/>
</dbReference>
<dbReference type="GO" id="GO:0016491">
    <property type="term" value="F:oxidoreductase activity"/>
    <property type="evidence" value="ECO:0007669"/>
    <property type="project" value="InterPro"/>
</dbReference>
<evidence type="ECO:0000313" key="17">
    <source>
        <dbReference type="EMBL" id="RGC20238.1"/>
    </source>
</evidence>
<dbReference type="EMBL" id="CYXN01000032">
    <property type="protein sequence ID" value="CUN21502.1"/>
    <property type="molecule type" value="Genomic_DNA"/>
</dbReference>
<feature type="binding site" evidence="11 13">
    <location>
        <position position="231"/>
    </location>
    <ligand>
        <name>[2Fe-2S] cluster</name>
        <dbReference type="ChEBI" id="CHEBI:190135"/>
    </ligand>
</feature>
<evidence type="ECO:0000256" key="13">
    <source>
        <dbReference type="PIRSR" id="PIRSR006816-2"/>
    </source>
</evidence>
<dbReference type="SUPFAM" id="SSF63380">
    <property type="entry name" value="Riboflavin synthase domain-like"/>
    <property type="match status" value="1"/>
</dbReference>
<comment type="subunit">
    <text evidence="11">Heterotetramer of 2 PyrK and 2 PyrD type B subunits.</text>
</comment>
<dbReference type="CDD" id="cd06218">
    <property type="entry name" value="DHOD_e_trans"/>
    <property type="match status" value="1"/>
</dbReference>
<reference evidence="17 20" key="3">
    <citation type="submission" date="2018-08" db="EMBL/GenBank/DDBJ databases">
        <title>A genome reference for cultivated species of the human gut microbiota.</title>
        <authorList>
            <person name="Zou Y."/>
            <person name="Xue W."/>
            <person name="Luo G."/>
        </authorList>
    </citation>
    <scope>NUCLEOTIDE SEQUENCE [LARGE SCALE GENOMIC DNA]</scope>
    <source>
        <strain evidence="17 20">AM37-13AC</strain>
    </source>
</reference>
<comment type="cofactor">
    <cofactor evidence="13">
        <name>[2Fe-2S] cluster</name>
        <dbReference type="ChEBI" id="CHEBI:190135"/>
    </cofactor>
    <text evidence="13">Binds 1 [2Fe-2S] cluster per subunit.</text>
</comment>
<keyword evidence="9 11" id="KW-0408">Iron</keyword>
<evidence type="ECO:0000256" key="4">
    <source>
        <dbReference type="ARBA" id="ARBA00022714"/>
    </source>
</evidence>
<feature type="binding site" evidence="11 12">
    <location>
        <begin position="72"/>
        <end position="74"/>
    </location>
    <ligand>
        <name>FAD</name>
        <dbReference type="ChEBI" id="CHEBI:57692"/>
    </ligand>
</feature>
<evidence type="ECO:0000256" key="9">
    <source>
        <dbReference type="ARBA" id="ARBA00023004"/>
    </source>
</evidence>
<dbReference type="InterPro" id="IPR039261">
    <property type="entry name" value="FNR_nucleotide-bd"/>
</dbReference>
<comment type="cofactor">
    <cofactor evidence="11">
        <name>[2Fe-2S] cluster</name>
        <dbReference type="ChEBI" id="CHEBI:190135"/>
    </cofactor>
    <text evidence="11">Binds 1 [2Fe-2S] cluster per subunit.</text>
</comment>
<keyword evidence="5 11" id="KW-0479">Metal-binding</keyword>
<sequence>MRAACCEATVLRNEVIAPDIRLLTVVWPDRDHAPHAGQFFTLRSWGADEAPFLSRPISVHRWNPDSSTIEFLYQVVGEGTEKLAQLKQQDTFQLTGPMGNGFDVPDILSKYKKIAVVGGGIGTAPMFQLTRELAAAGVKPDVFFGFRDTPYCMEEYRSIANLVKVSTDTGAVGFHGFVTQLYDPADYDVVLVCGPTVMMKNAARLCAEKGTPCFVSMEKKMACGIGACLGCTCETKGGEGKSVCKNGPVFDATEVFF</sequence>
<dbReference type="HAMAP" id="MF_01211">
    <property type="entry name" value="DHODB_Fe_S_bind"/>
    <property type="match status" value="1"/>
</dbReference>
<keyword evidence="6 11" id="KW-0274">FAD</keyword>
<evidence type="ECO:0000256" key="6">
    <source>
        <dbReference type="ARBA" id="ARBA00022827"/>
    </source>
</evidence>
<dbReference type="InterPro" id="IPR050353">
    <property type="entry name" value="PyrK_electron_transfer"/>
</dbReference>
<dbReference type="PANTHER" id="PTHR43513:SF3">
    <property type="entry name" value="DIHYDROOROTATE DEHYDROGENASE B (NAD(+)), ELECTRON TRANSFER SUBUNIT-RELATED"/>
    <property type="match status" value="1"/>
</dbReference>
<evidence type="ECO:0000313" key="18">
    <source>
        <dbReference type="Proteomes" id="UP000095649"/>
    </source>
</evidence>
<evidence type="ECO:0000259" key="14">
    <source>
        <dbReference type="PROSITE" id="PS51384"/>
    </source>
</evidence>
<evidence type="ECO:0000313" key="15">
    <source>
        <dbReference type="EMBL" id="CUN21502.1"/>
    </source>
</evidence>
<dbReference type="InterPro" id="IPR019480">
    <property type="entry name" value="Dihydroorotate_DH_Fe-S-bd"/>
</dbReference>
<comment type="pathway">
    <text evidence="11">Pyrimidine metabolism; UMP biosynthesis via de novo pathway; orotate from (S)-dihydroorotate (NAD(+) route): step 1/1.</text>
</comment>
<keyword evidence="4 11" id="KW-0001">2Fe-2S</keyword>
<comment type="function">
    <text evidence="11">Responsible for channeling the electrons from the oxidation of dihydroorotate from the FMN redox center in the PyrD type B subunit to the ultimate electron acceptor NAD(+).</text>
</comment>
<dbReference type="Proteomes" id="UP000251281">
    <property type="component" value="Unassembled WGS sequence"/>
</dbReference>
<dbReference type="AlphaFoldDB" id="A0A173V2C7"/>
<comment type="similarity">
    <text evidence="1 11">Belongs to the PyrK family.</text>
</comment>
<dbReference type="InterPro" id="IPR012165">
    <property type="entry name" value="Cyt_c3_hydrogenase_gsu"/>
</dbReference>
<dbReference type="Proteomes" id="UP000260733">
    <property type="component" value="Unassembled WGS sequence"/>
</dbReference>
<feature type="binding site" evidence="11 12">
    <location>
        <begin position="55"/>
        <end position="58"/>
    </location>
    <ligand>
        <name>FAD</name>
        <dbReference type="ChEBI" id="CHEBI:57692"/>
    </ligand>
</feature>
<dbReference type="OrthoDB" id="9789468at2"/>
<accession>A0A173V2C7</accession>
<dbReference type="NCBIfam" id="NF000798">
    <property type="entry name" value="PRK00054.1-3"/>
    <property type="match status" value="1"/>
</dbReference>
<keyword evidence="7 11" id="KW-0665">Pyrimidine biosynthesis</keyword>
<evidence type="ECO:0000256" key="12">
    <source>
        <dbReference type="PIRSR" id="PIRSR006816-1"/>
    </source>
</evidence>
<keyword evidence="3 11" id="KW-0285">Flavoprotein</keyword>
<reference evidence="15 18" key="1">
    <citation type="submission" date="2015-09" db="EMBL/GenBank/DDBJ databases">
        <authorList>
            <consortium name="Pathogen Informatics"/>
        </authorList>
    </citation>
    <scope>NUCLEOTIDE SEQUENCE [LARGE SCALE GENOMIC DNA]</scope>
    <source>
        <strain evidence="15 18">2789STDY5834970</strain>
    </source>
</reference>
<dbReference type="UniPathway" id="UPA00070">
    <property type="reaction ID" value="UER00945"/>
</dbReference>
<feature type="binding site" evidence="11 12">
    <location>
        <begin position="79"/>
        <end position="80"/>
    </location>
    <ligand>
        <name>FAD</name>
        <dbReference type="ChEBI" id="CHEBI:57692"/>
    </ligand>
</feature>
<evidence type="ECO:0000256" key="8">
    <source>
        <dbReference type="ARBA" id="ARBA00022982"/>
    </source>
</evidence>
<comment type="cofactor">
    <cofactor evidence="11 12">
        <name>FAD</name>
        <dbReference type="ChEBI" id="CHEBI:57692"/>
    </cofactor>
    <text evidence="11 12">Binds 1 FAD per subunit.</text>
</comment>
<dbReference type="GO" id="GO:0009055">
    <property type="term" value="F:electron transfer activity"/>
    <property type="evidence" value="ECO:0007669"/>
    <property type="project" value="UniProtKB-UniRule"/>
</dbReference>
<evidence type="ECO:0000256" key="1">
    <source>
        <dbReference type="ARBA" id="ARBA00006422"/>
    </source>
</evidence>
<evidence type="ECO:0000256" key="2">
    <source>
        <dbReference type="ARBA" id="ARBA00022448"/>
    </source>
</evidence>
<feature type="binding site" evidence="11 13">
    <location>
        <position position="228"/>
    </location>
    <ligand>
        <name>[2Fe-2S] cluster</name>
        <dbReference type="ChEBI" id="CHEBI:190135"/>
    </ligand>
</feature>
<protein>
    <recommendedName>
        <fullName evidence="11">Dihydroorotate dehydrogenase B (NAD(+)), electron transfer subunit</fullName>
    </recommendedName>
    <alternativeName>
        <fullName evidence="11">Dihydroorotate oxidase B, electron transfer subunit</fullName>
    </alternativeName>
</protein>
<evidence type="ECO:0000256" key="3">
    <source>
        <dbReference type="ARBA" id="ARBA00022630"/>
    </source>
</evidence>
<dbReference type="InterPro" id="IPR037117">
    <property type="entry name" value="Dihydroorotate_DH_ele_sf"/>
</dbReference>
<dbReference type="RefSeq" id="WP_055186833.1">
    <property type="nucleotide sequence ID" value="NZ_CYXN01000032.1"/>
</dbReference>
<keyword evidence="8 11" id="KW-0249">Electron transport</keyword>
<dbReference type="PROSITE" id="PS51384">
    <property type="entry name" value="FAD_FR"/>
    <property type="match status" value="1"/>
</dbReference>
<evidence type="ECO:0000256" key="11">
    <source>
        <dbReference type="HAMAP-Rule" id="MF_01211"/>
    </source>
</evidence>
<keyword evidence="2 11" id="KW-0813">Transport</keyword>
<proteinExistence type="inferred from homology"/>
<reference evidence="16 19" key="2">
    <citation type="submission" date="2018-02" db="EMBL/GenBank/DDBJ databases">
        <title>Complete genome sequencing of Faecalibacterium prausnitzii strains isolated from the human gut.</title>
        <authorList>
            <person name="Fitzgerald B.C."/>
            <person name="Shkoporov A.N."/>
            <person name="Ross P.R."/>
            <person name="Hill C."/>
        </authorList>
    </citation>
    <scope>NUCLEOTIDE SEQUENCE [LARGE SCALE GENOMIC DNA]</scope>
    <source>
        <strain evidence="16 19">APC923/51-1</strain>
    </source>
</reference>
<dbReference type="GO" id="GO:0046872">
    <property type="term" value="F:metal ion binding"/>
    <property type="evidence" value="ECO:0007669"/>
    <property type="project" value="UniProtKB-KW"/>
</dbReference>
<dbReference type="Gene3D" id="2.40.30.10">
    <property type="entry name" value="Translation factors"/>
    <property type="match status" value="1"/>
</dbReference>
<feature type="domain" description="FAD-binding FR-type" evidence="14">
    <location>
        <begin position="3"/>
        <end position="104"/>
    </location>
</feature>
<feature type="binding site" evidence="11 13">
    <location>
        <position position="223"/>
    </location>
    <ligand>
        <name>[2Fe-2S] cluster</name>
        <dbReference type="ChEBI" id="CHEBI:190135"/>
    </ligand>
</feature>
<dbReference type="GO" id="GO:0051537">
    <property type="term" value="F:2 iron, 2 sulfur cluster binding"/>
    <property type="evidence" value="ECO:0007669"/>
    <property type="project" value="UniProtKB-KW"/>
</dbReference>
<dbReference type="GO" id="GO:0044205">
    <property type="term" value="P:'de novo' UMP biosynthetic process"/>
    <property type="evidence" value="ECO:0007669"/>
    <property type="project" value="UniProtKB-UniRule"/>
</dbReference>
<gene>
    <name evidence="15" type="primary">pyrK_2</name>
    <name evidence="11" type="synonym">pyrK</name>
    <name evidence="16" type="ORF">C4N24_13005</name>
    <name evidence="17" type="ORF">DW855_04175</name>
    <name evidence="15" type="ORF">ERS852582_02519</name>
</gene>
<organism evidence="15 18">
    <name type="scientific">Faecalibacterium prausnitzii</name>
    <dbReference type="NCBI Taxonomy" id="853"/>
    <lineage>
        <taxon>Bacteria</taxon>
        <taxon>Bacillati</taxon>
        <taxon>Bacillota</taxon>
        <taxon>Clostridia</taxon>
        <taxon>Eubacteriales</taxon>
        <taxon>Oscillospiraceae</taxon>
        <taxon>Faecalibacterium</taxon>
    </lineage>
</organism>
<dbReference type="GO" id="GO:0050660">
    <property type="term" value="F:flavin adenine dinucleotide binding"/>
    <property type="evidence" value="ECO:0007669"/>
    <property type="project" value="InterPro"/>
</dbReference>
<dbReference type="PIRSF" id="PIRSF006816">
    <property type="entry name" value="Cyc3_hyd_g"/>
    <property type="match status" value="1"/>
</dbReference>
<evidence type="ECO:0000256" key="7">
    <source>
        <dbReference type="ARBA" id="ARBA00022975"/>
    </source>
</evidence>
<dbReference type="Gene3D" id="3.40.50.80">
    <property type="entry name" value="Nucleotide-binding domain of ferredoxin-NADP reductase (FNR) module"/>
    <property type="match status" value="1"/>
</dbReference>
<name>A0A173V2C7_9FIRM</name>
<dbReference type="InterPro" id="IPR017938">
    <property type="entry name" value="Riboflavin_synthase-like_b-brl"/>
</dbReference>